<name>A0ABP8DG54_9ACTN</name>
<evidence type="ECO:0000313" key="9">
    <source>
        <dbReference type="Proteomes" id="UP001500620"/>
    </source>
</evidence>
<accession>A0ABP8DG54</accession>
<dbReference type="PROSITE" id="PS51935">
    <property type="entry name" value="NLPC_P60"/>
    <property type="match status" value="1"/>
</dbReference>
<dbReference type="PANTHER" id="PTHR47359:SF3">
    <property type="entry name" value="NLP_P60 DOMAIN-CONTAINING PROTEIN-RELATED"/>
    <property type="match status" value="1"/>
</dbReference>
<keyword evidence="3" id="KW-0378">Hydrolase</keyword>
<gene>
    <name evidence="8" type="ORF">GCM10022255_062720</name>
</gene>
<keyword evidence="6" id="KW-0732">Signal</keyword>
<feature type="coiled-coil region" evidence="5">
    <location>
        <begin position="143"/>
        <end position="184"/>
    </location>
</feature>
<dbReference type="Gene3D" id="3.90.1720.10">
    <property type="entry name" value="endopeptidase domain like (from Nostoc punctiforme)"/>
    <property type="match status" value="1"/>
</dbReference>
<evidence type="ECO:0000313" key="8">
    <source>
        <dbReference type="EMBL" id="GAA4255144.1"/>
    </source>
</evidence>
<protein>
    <submittedName>
        <fullName evidence="8">C40 family peptidase</fullName>
    </submittedName>
</protein>
<keyword evidence="5" id="KW-0175">Coiled coil</keyword>
<keyword evidence="2" id="KW-0645">Protease</keyword>
<comment type="similarity">
    <text evidence="1">Belongs to the peptidase C40 family.</text>
</comment>
<evidence type="ECO:0000256" key="4">
    <source>
        <dbReference type="ARBA" id="ARBA00022807"/>
    </source>
</evidence>
<sequence length="320" mass="34297">MRTLLIGLVSLTVLAPATVAHADPSLSEIEAQLDKSSQELEATVESWNHVNDELTSTQAKAADLQTKLKPLEDGVAATGANVEQFAIAQFKTAGNMRGLSLMLNASSSGDLVDQLSMLQQITHSQNAEIAGYKAARSKYDGEKKALDETLAAVTAQKTQLETQRQKIEGDIKKLQDLKNRATAAGSTKVNGSGVTNAKAPVIDDATRQKVVDFAYAQLGKPYLWGAAGPSKYDCSGLTMAAWKQVGVNLPHNAADQYRTVVHISASQLLPGDLIFFYSGISHVGMYTKPGKMVDAPTTGKWVEEVSYAGRPIVGYGRPKF</sequence>
<dbReference type="Proteomes" id="UP001500620">
    <property type="component" value="Unassembled WGS sequence"/>
</dbReference>
<evidence type="ECO:0000256" key="1">
    <source>
        <dbReference type="ARBA" id="ARBA00007074"/>
    </source>
</evidence>
<dbReference type="InterPro" id="IPR000064">
    <property type="entry name" value="NLP_P60_dom"/>
</dbReference>
<reference evidence="9" key="1">
    <citation type="journal article" date="2019" name="Int. J. Syst. Evol. Microbiol.">
        <title>The Global Catalogue of Microorganisms (GCM) 10K type strain sequencing project: providing services to taxonomists for standard genome sequencing and annotation.</title>
        <authorList>
            <consortium name="The Broad Institute Genomics Platform"/>
            <consortium name="The Broad Institute Genome Sequencing Center for Infectious Disease"/>
            <person name="Wu L."/>
            <person name="Ma J."/>
        </authorList>
    </citation>
    <scope>NUCLEOTIDE SEQUENCE [LARGE SCALE GENOMIC DNA]</scope>
    <source>
        <strain evidence="9">JCM 17441</strain>
    </source>
</reference>
<organism evidence="8 9">
    <name type="scientific">Dactylosporangium darangshiense</name>
    <dbReference type="NCBI Taxonomy" id="579108"/>
    <lineage>
        <taxon>Bacteria</taxon>
        <taxon>Bacillati</taxon>
        <taxon>Actinomycetota</taxon>
        <taxon>Actinomycetes</taxon>
        <taxon>Micromonosporales</taxon>
        <taxon>Micromonosporaceae</taxon>
        <taxon>Dactylosporangium</taxon>
    </lineage>
</organism>
<evidence type="ECO:0000256" key="6">
    <source>
        <dbReference type="SAM" id="SignalP"/>
    </source>
</evidence>
<dbReference type="RefSeq" id="WP_345132139.1">
    <property type="nucleotide sequence ID" value="NZ_BAABAT010000020.1"/>
</dbReference>
<evidence type="ECO:0000256" key="3">
    <source>
        <dbReference type="ARBA" id="ARBA00022801"/>
    </source>
</evidence>
<dbReference type="EMBL" id="BAABAT010000020">
    <property type="protein sequence ID" value="GAA4255144.1"/>
    <property type="molecule type" value="Genomic_DNA"/>
</dbReference>
<keyword evidence="9" id="KW-1185">Reference proteome</keyword>
<dbReference type="SUPFAM" id="SSF54001">
    <property type="entry name" value="Cysteine proteinases"/>
    <property type="match status" value="1"/>
</dbReference>
<dbReference type="InterPro" id="IPR051794">
    <property type="entry name" value="PG_Endopeptidase_C40"/>
</dbReference>
<comment type="caution">
    <text evidence="8">The sequence shown here is derived from an EMBL/GenBank/DDBJ whole genome shotgun (WGS) entry which is preliminary data.</text>
</comment>
<feature type="domain" description="NlpC/P60" evidence="7">
    <location>
        <begin position="204"/>
        <end position="320"/>
    </location>
</feature>
<dbReference type="Gene3D" id="6.10.250.3150">
    <property type="match status" value="1"/>
</dbReference>
<keyword evidence="4" id="KW-0788">Thiol protease</keyword>
<dbReference type="PANTHER" id="PTHR47359">
    <property type="entry name" value="PEPTIDOGLYCAN DL-ENDOPEPTIDASE CWLO"/>
    <property type="match status" value="1"/>
</dbReference>
<dbReference type="Pfam" id="PF00877">
    <property type="entry name" value="NLPC_P60"/>
    <property type="match status" value="1"/>
</dbReference>
<evidence type="ECO:0000259" key="7">
    <source>
        <dbReference type="PROSITE" id="PS51935"/>
    </source>
</evidence>
<feature type="signal peptide" evidence="6">
    <location>
        <begin position="1"/>
        <end position="22"/>
    </location>
</feature>
<evidence type="ECO:0000256" key="2">
    <source>
        <dbReference type="ARBA" id="ARBA00022670"/>
    </source>
</evidence>
<proteinExistence type="inferred from homology"/>
<evidence type="ECO:0000256" key="5">
    <source>
        <dbReference type="SAM" id="Coils"/>
    </source>
</evidence>
<feature type="chain" id="PRO_5046068838" evidence="6">
    <location>
        <begin position="23"/>
        <end position="320"/>
    </location>
</feature>
<dbReference type="InterPro" id="IPR038765">
    <property type="entry name" value="Papain-like_cys_pep_sf"/>
</dbReference>